<keyword evidence="7" id="KW-0406">Ion transport</keyword>
<feature type="chain" id="PRO_5046245664" evidence="11">
    <location>
        <begin position="20"/>
        <end position="368"/>
    </location>
</feature>
<proteinExistence type="predicted"/>
<evidence type="ECO:0000313" key="14">
    <source>
        <dbReference type="Proteomes" id="UP001629392"/>
    </source>
</evidence>
<name>A0ABW9ERW8_9BURK</name>
<dbReference type="InterPro" id="IPR033900">
    <property type="entry name" value="Gram_neg_porin_domain"/>
</dbReference>
<feature type="signal peptide" evidence="11">
    <location>
        <begin position="1"/>
        <end position="19"/>
    </location>
</feature>
<evidence type="ECO:0000256" key="4">
    <source>
        <dbReference type="ARBA" id="ARBA00022452"/>
    </source>
</evidence>
<evidence type="ECO:0000256" key="1">
    <source>
        <dbReference type="ARBA" id="ARBA00004571"/>
    </source>
</evidence>
<evidence type="ECO:0000256" key="9">
    <source>
        <dbReference type="ARBA" id="ARBA00023136"/>
    </source>
</evidence>
<dbReference type="InterPro" id="IPR023614">
    <property type="entry name" value="Porin_dom_sf"/>
</dbReference>
<keyword evidence="14" id="KW-1185">Reference proteome</keyword>
<gene>
    <name evidence="13" type="ORF">PQQ73_36960</name>
</gene>
<evidence type="ECO:0000313" key="13">
    <source>
        <dbReference type="EMBL" id="MFM0721880.1"/>
    </source>
</evidence>
<dbReference type="PANTHER" id="PTHR34501:SF9">
    <property type="entry name" value="MAJOR OUTER MEMBRANE PROTEIN P.IA"/>
    <property type="match status" value="1"/>
</dbReference>
<evidence type="ECO:0000256" key="2">
    <source>
        <dbReference type="ARBA" id="ARBA00011233"/>
    </source>
</evidence>
<keyword evidence="5" id="KW-0812">Transmembrane</keyword>
<comment type="subunit">
    <text evidence="2">Homotrimer.</text>
</comment>
<keyword evidence="4" id="KW-1134">Transmembrane beta strand</keyword>
<keyword evidence="6 11" id="KW-0732">Signal</keyword>
<dbReference type="CDD" id="cd00342">
    <property type="entry name" value="gram_neg_porins"/>
    <property type="match status" value="1"/>
</dbReference>
<dbReference type="SUPFAM" id="SSF56935">
    <property type="entry name" value="Porins"/>
    <property type="match status" value="1"/>
</dbReference>
<dbReference type="InterPro" id="IPR050298">
    <property type="entry name" value="Gram-neg_bact_OMP"/>
</dbReference>
<sequence>MKKIFVSTILIGMALDAHAQSSVTLYGRLDEALEYMTGVPANPNASGIAQGSTNRFRVMGGDWQGSYWGIKGAEDLGGGNRVLFHLESGFNITNGQGSSDGLFNRWAEIGVANDRYGTFMMGRQLFIANDVWDFDPFGQSFWSSASLVRGRNWPFSSNNISYQSPKFGGFDFAGQYSLSNATSFNGNGTTAQGREAGAHITYTSALFQVRAMYDEIRDPANGGFDNPFTASREYSAMVNLFLGQFKVQGSYQAIRTSGGTATAGVAPTSLDHEWGGVTWQATPAAALIAAVYHVNANKGAGNATLYTVGGSYNFSKRTMLNMQIATTRNSKSANFGLFPNNAGTTVSSDNPLTGHSQSGVYVGVQHLF</sequence>
<comment type="subcellular location">
    <subcellularLocation>
        <location evidence="1">Cell outer membrane</location>
        <topology evidence="1">Multi-pass membrane protein</topology>
    </subcellularLocation>
</comment>
<dbReference type="RefSeq" id="WP_006052610.1">
    <property type="nucleotide sequence ID" value="NZ_JAQQCL010000060.1"/>
</dbReference>
<evidence type="ECO:0000256" key="11">
    <source>
        <dbReference type="SAM" id="SignalP"/>
    </source>
</evidence>
<evidence type="ECO:0000256" key="5">
    <source>
        <dbReference type="ARBA" id="ARBA00022692"/>
    </source>
</evidence>
<evidence type="ECO:0000256" key="3">
    <source>
        <dbReference type="ARBA" id="ARBA00022448"/>
    </source>
</evidence>
<comment type="caution">
    <text evidence="13">The sequence shown here is derived from an EMBL/GenBank/DDBJ whole genome shotgun (WGS) entry which is preliminary data.</text>
</comment>
<dbReference type="Pfam" id="PF13609">
    <property type="entry name" value="Porin_4"/>
    <property type="match status" value="1"/>
</dbReference>
<evidence type="ECO:0000259" key="12">
    <source>
        <dbReference type="Pfam" id="PF13609"/>
    </source>
</evidence>
<keyword evidence="9" id="KW-0472">Membrane</keyword>
<feature type="domain" description="Porin" evidence="12">
    <location>
        <begin position="8"/>
        <end position="331"/>
    </location>
</feature>
<keyword evidence="10" id="KW-0998">Cell outer membrane</keyword>
<evidence type="ECO:0000256" key="8">
    <source>
        <dbReference type="ARBA" id="ARBA00023114"/>
    </source>
</evidence>
<accession>A0ABW9ERW8</accession>
<dbReference type="PANTHER" id="PTHR34501">
    <property type="entry name" value="PROTEIN YDDL-RELATED"/>
    <property type="match status" value="1"/>
</dbReference>
<dbReference type="InterPro" id="IPR002299">
    <property type="entry name" value="Porin_Neis"/>
</dbReference>
<protein>
    <submittedName>
        <fullName evidence="13">Porin</fullName>
    </submittedName>
</protein>
<dbReference type="EMBL" id="JAQQCL010000060">
    <property type="protein sequence ID" value="MFM0721880.1"/>
    <property type="molecule type" value="Genomic_DNA"/>
</dbReference>
<organism evidence="13 14">
    <name type="scientific">Paraburkholderia strydomiana</name>
    <dbReference type="NCBI Taxonomy" id="1245417"/>
    <lineage>
        <taxon>Bacteria</taxon>
        <taxon>Pseudomonadati</taxon>
        <taxon>Pseudomonadota</taxon>
        <taxon>Betaproteobacteria</taxon>
        <taxon>Burkholderiales</taxon>
        <taxon>Burkholderiaceae</taxon>
        <taxon>Paraburkholderia</taxon>
    </lineage>
</organism>
<reference evidence="13 14" key="1">
    <citation type="journal article" date="2024" name="Chem. Sci.">
        <title>Discovery of megapolipeptins by genome mining of a Burkholderiales bacteria collection.</title>
        <authorList>
            <person name="Paulo B.S."/>
            <person name="Recchia M.J.J."/>
            <person name="Lee S."/>
            <person name="Fergusson C.H."/>
            <person name="Romanowski S.B."/>
            <person name="Hernandez A."/>
            <person name="Krull N."/>
            <person name="Liu D.Y."/>
            <person name="Cavanagh H."/>
            <person name="Bos A."/>
            <person name="Gray C.A."/>
            <person name="Murphy B.T."/>
            <person name="Linington R.G."/>
            <person name="Eustaquio A.S."/>
        </authorList>
    </citation>
    <scope>NUCLEOTIDE SEQUENCE [LARGE SCALE GENOMIC DNA]</scope>
    <source>
        <strain evidence="13 14">RL17-350-BIC-E</strain>
    </source>
</reference>
<keyword evidence="8" id="KW-0626">Porin</keyword>
<evidence type="ECO:0000256" key="6">
    <source>
        <dbReference type="ARBA" id="ARBA00022729"/>
    </source>
</evidence>
<evidence type="ECO:0000256" key="7">
    <source>
        <dbReference type="ARBA" id="ARBA00023065"/>
    </source>
</evidence>
<dbReference type="PRINTS" id="PR00184">
    <property type="entry name" value="NEISSPPORIN"/>
</dbReference>
<keyword evidence="3" id="KW-0813">Transport</keyword>
<evidence type="ECO:0000256" key="10">
    <source>
        <dbReference type="ARBA" id="ARBA00023237"/>
    </source>
</evidence>
<dbReference type="Proteomes" id="UP001629392">
    <property type="component" value="Unassembled WGS sequence"/>
</dbReference>
<dbReference type="Gene3D" id="2.40.160.10">
    <property type="entry name" value="Porin"/>
    <property type="match status" value="1"/>
</dbReference>